<keyword evidence="4" id="KW-1185">Reference proteome</keyword>
<feature type="domain" description="Outer membrane protein beta-barrel" evidence="2">
    <location>
        <begin position="18"/>
        <end position="166"/>
    </location>
</feature>
<dbReference type="InterPro" id="IPR011250">
    <property type="entry name" value="OMP/PagP_B-barrel"/>
</dbReference>
<dbReference type="AlphaFoldDB" id="A0A9X1I0E7"/>
<dbReference type="SUPFAM" id="SSF56925">
    <property type="entry name" value="OMPA-like"/>
    <property type="match status" value="1"/>
</dbReference>
<evidence type="ECO:0000313" key="3">
    <source>
        <dbReference type="EMBL" id="MCB4799504.1"/>
    </source>
</evidence>
<dbReference type="Pfam" id="PF13568">
    <property type="entry name" value="OMP_b-brl_2"/>
    <property type="match status" value="1"/>
</dbReference>
<dbReference type="InterPro" id="IPR025665">
    <property type="entry name" value="Beta-barrel_OMP_2"/>
</dbReference>
<comment type="caution">
    <text evidence="3">The sequence shown here is derived from an EMBL/GenBank/DDBJ whole genome shotgun (WGS) entry which is preliminary data.</text>
</comment>
<dbReference type="RefSeq" id="WP_226543983.1">
    <property type="nucleotide sequence ID" value="NZ_JAJAPW010000004.1"/>
</dbReference>
<name>A0A9X1I0E7_9FLAO</name>
<keyword evidence="1" id="KW-0732">Signal</keyword>
<organism evidence="3 4">
    <name type="scientific">Neotamlana laminarinivorans</name>
    <dbReference type="NCBI Taxonomy" id="2883124"/>
    <lineage>
        <taxon>Bacteria</taxon>
        <taxon>Pseudomonadati</taxon>
        <taxon>Bacteroidota</taxon>
        <taxon>Flavobacteriia</taxon>
        <taxon>Flavobacteriales</taxon>
        <taxon>Flavobacteriaceae</taxon>
        <taxon>Neotamlana</taxon>
    </lineage>
</organism>
<evidence type="ECO:0000313" key="4">
    <source>
        <dbReference type="Proteomes" id="UP001139199"/>
    </source>
</evidence>
<feature type="chain" id="PRO_5040761930" evidence="1">
    <location>
        <begin position="20"/>
        <end position="204"/>
    </location>
</feature>
<dbReference type="EMBL" id="JAJAPW010000004">
    <property type="protein sequence ID" value="MCB4799504.1"/>
    <property type="molecule type" value="Genomic_DNA"/>
</dbReference>
<accession>A0A9X1I0E7</accession>
<feature type="signal peptide" evidence="1">
    <location>
        <begin position="1"/>
        <end position="19"/>
    </location>
</feature>
<evidence type="ECO:0000259" key="2">
    <source>
        <dbReference type="Pfam" id="PF13568"/>
    </source>
</evidence>
<protein>
    <submittedName>
        <fullName evidence="3">PorT family protein</fullName>
    </submittedName>
</protein>
<reference evidence="3" key="1">
    <citation type="submission" date="2021-10" db="EMBL/GenBank/DDBJ databases">
        <title>Tamlana sargassums sp. nov., and Tamlana laminarinivorans sp. nov., two new bacteria isolated from the brown alga.</title>
        <authorList>
            <person name="Li J."/>
        </authorList>
    </citation>
    <scope>NUCLEOTIDE SEQUENCE</scope>
    <source>
        <strain evidence="3">PT2-4</strain>
    </source>
</reference>
<sequence>MKNKLLSLLLFLLVSISFAQVTFKPGLRFGANFSEITKAETYKGKTGFYIGVFGELKFTEFYALQPEIYYGTQGAEALYTDQEDIDLKYVTLGLANKFFIAKGTGLHLIVGPSIDVNVDYNWVNIVNDEVDYDLSPIDISIFGGLGYEFPFGLVVEARIKQGLVDLDLFNDNDYDDNNDDTNNYNDENQLNKVFQLGVIYKFKF</sequence>
<gene>
    <name evidence="3" type="ORF">LG649_11635</name>
</gene>
<dbReference type="Proteomes" id="UP001139199">
    <property type="component" value="Unassembled WGS sequence"/>
</dbReference>
<proteinExistence type="predicted"/>
<evidence type="ECO:0000256" key="1">
    <source>
        <dbReference type="SAM" id="SignalP"/>
    </source>
</evidence>